<evidence type="ECO:0000313" key="2">
    <source>
        <dbReference type="EMBL" id="RKF25454.1"/>
    </source>
</evidence>
<name>A0A420EXL5_9ACTN</name>
<sequence>MRSDWTALPDAVTAGIAERIGGDPDVVPAPAGDHAEIASAVTGPSGTVFVKAASAGVQSLRYELTATKAIGSYAPEVLWHFEAAGWLVMGTEHLDGCHADLRPGSPDLDLLAAALNGLQATRALGGPWFTPAGRLGFDHPAMNGTAVVHSDLNPTNLIVTRHGLRIVDWAWATKAAPWVELALLVQWLIGSGHTPEQAEAWLAQFPAWASVDRDVIDHFAFGNAAKWSSKARRSDQGWVHDIAAWTAAWAAYRAATVRELRYSS</sequence>
<keyword evidence="2" id="KW-0808">Transferase</keyword>
<dbReference type="InterPro" id="IPR002575">
    <property type="entry name" value="Aminoglycoside_PTrfase"/>
</dbReference>
<reference evidence="2 3" key="1">
    <citation type="journal article" date="2018" name="Int. J. Syst. Evol. Microbiol.">
        <title>Micromonospora globbae sp. nov., an endophytic actinomycete isolated from roots of Globba winitii C. H. Wright.</title>
        <authorList>
            <person name="Kuncharoen N."/>
            <person name="Pittayakhajonwut P."/>
            <person name="Tanasupawat S."/>
        </authorList>
    </citation>
    <scope>NUCLEOTIDE SEQUENCE [LARGE SCALE GENOMIC DNA]</scope>
    <source>
        <strain evidence="2 3">WPS1-2</strain>
    </source>
</reference>
<gene>
    <name evidence="2" type="ORF">D7I43_20495</name>
</gene>
<evidence type="ECO:0000259" key="1">
    <source>
        <dbReference type="Pfam" id="PF01636"/>
    </source>
</evidence>
<feature type="domain" description="Aminoglycoside phosphotransferase" evidence="1">
    <location>
        <begin position="145"/>
        <end position="211"/>
    </location>
</feature>
<organism evidence="2 3">
    <name type="scientific">Micromonospora globbae</name>
    <dbReference type="NCBI Taxonomy" id="1894969"/>
    <lineage>
        <taxon>Bacteria</taxon>
        <taxon>Bacillati</taxon>
        <taxon>Actinomycetota</taxon>
        <taxon>Actinomycetes</taxon>
        <taxon>Micromonosporales</taxon>
        <taxon>Micromonosporaceae</taxon>
        <taxon>Micromonospora</taxon>
    </lineage>
</organism>
<comment type="caution">
    <text evidence="2">The sequence shown here is derived from an EMBL/GenBank/DDBJ whole genome shotgun (WGS) entry which is preliminary data.</text>
</comment>
<dbReference type="InterPro" id="IPR011009">
    <property type="entry name" value="Kinase-like_dom_sf"/>
</dbReference>
<protein>
    <submittedName>
        <fullName evidence="2">Aminoglycoside phosphotransferase</fullName>
    </submittedName>
</protein>
<dbReference type="Gene3D" id="3.90.1200.10">
    <property type="match status" value="1"/>
</dbReference>
<dbReference type="GO" id="GO:0016740">
    <property type="term" value="F:transferase activity"/>
    <property type="evidence" value="ECO:0007669"/>
    <property type="project" value="UniProtKB-KW"/>
</dbReference>
<evidence type="ECO:0000313" key="3">
    <source>
        <dbReference type="Proteomes" id="UP000285744"/>
    </source>
</evidence>
<dbReference type="RefSeq" id="WP_120330162.1">
    <property type="nucleotide sequence ID" value="NZ_RAQQ01000015.1"/>
</dbReference>
<accession>A0A420EXL5</accession>
<dbReference type="Proteomes" id="UP000285744">
    <property type="component" value="Unassembled WGS sequence"/>
</dbReference>
<dbReference type="AlphaFoldDB" id="A0A420EXL5"/>
<proteinExistence type="predicted"/>
<dbReference type="EMBL" id="RAQQ01000015">
    <property type="protein sequence ID" value="RKF25454.1"/>
    <property type="molecule type" value="Genomic_DNA"/>
</dbReference>
<dbReference type="Pfam" id="PF01636">
    <property type="entry name" value="APH"/>
    <property type="match status" value="1"/>
</dbReference>
<dbReference type="SUPFAM" id="SSF56112">
    <property type="entry name" value="Protein kinase-like (PK-like)"/>
    <property type="match status" value="1"/>
</dbReference>
<dbReference type="OrthoDB" id="2570531at2"/>